<evidence type="ECO:0000259" key="2">
    <source>
        <dbReference type="PROSITE" id="PS51857"/>
    </source>
</evidence>
<dbReference type="EMBL" id="CM000642">
    <property type="protein sequence ID" value="EED91844.1"/>
    <property type="molecule type" value="Genomic_DNA"/>
</dbReference>
<gene>
    <name evidence="3" type="ORF">THAPSDRAFT_262414</name>
</gene>
<dbReference type="InterPro" id="IPR002059">
    <property type="entry name" value="CSP_DNA-bd"/>
</dbReference>
<dbReference type="CDD" id="cd04458">
    <property type="entry name" value="CSP_CDS"/>
    <property type="match status" value="1"/>
</dbReference>
<dbReference type="InterPro" id="IPR019844">
    <property type="entry name" value="CSD_CS"/>
</dbReference>
<dbReference type="InterPro" id="IPR012340">
    <property type="entry name" value="NA-bd_OB-fold"/>
</dbReference>
<keyword evidence="4" id="KW-1185">Reference proteome</keyword>
<dbReference type="PANTHER" id="PTHR46565:SF20">
    <property type="entry name" value="COLD SHOCK DOMAIN-CONTAINING PROTEIN 4"/>
    <property type="match status" value="1"/>
</dbReference>
<dbReference type="InParanoid" id="B8C1Y0"/>
<feature type="non-terminal residue" evidence="3">
    <location>
        <position position="1"/>
    </location>
</feature>
<dbReference type="SUPFAM" id="SSF50249">
    <property type="entry name" value="Nucleic acid-binding proteins"/>
    <property type="match status" value="1"/>
</dbReference>
<reference evidence="3 4" key="2">
    <citation type="journal article" date="2008" name="Nature">
        <title>The Phaeodactylum genome reveals the evolutionary history of diatom genomes.</title>
        <authorList>
            <person name="Bowler C."/>
            <person name="Allen A.E."/>
            <person name="Badger J.H."/>
            <person name="Grimwood J."/>
            <person name="Jabbari K."/>
            <person name="Kuo A."/>
            <person name="Maheswari U."/>
            <person name="Martens C."/>
            <person name="Maumus F."/>
            <person name="Otillar R.P."/>
            <person name="Rayko E."/>
            <person name="Salamov A."/>
            <person name="Vandepoele K."/>
            <person name="Beszteri B."/>
            <person name="Gruber A."/>
            <person name="Heijde M."/>
            <person name="Katinka M."/>
            <person name="Mock T."/>
            <person name="Valentin K."/>
            <person name="Verret F."/>
            <person name="Berges J.A."/>
            <person name="Brownlee C."/>
            <person name="Cadoret J.P."/>
            <person name="Chiovitti A."/>
            <person name="Choi C.J."/>
            <person name="Coesel S."/>
            <person name="De Martino A."/>
            <person name="Detter J.C."/>
            <person name="Durkin C."/>
            <person name="Falciatore A."/>
            <person name="Fournet J."/>
            <person name="Haruta M."/>
            <person name="Huysman M.J."/>
            <person name="Jenkins B.D."/>
            <person name="Jiroutova K."/>
            <person name="Jorgensen R.E."/>
            <person name="Joubert Y."/>
            <person name="Kaplan A."/>
            <person name="Kroger N."/>
            <person name="Kroth P.G."/>
            <person name="La Roche J."/>
            <person name="Lindquist E."/>
            <person name="Lommer M."/>
            <person name="Martin-Jezequel V."/>
            <person name="Lopez P.J."/>
            <person name="Lucas S."/>
            <person name="Mangogna M."/>
            <person name="McGinnis K."/>
            <person name="Medlin L.K."/>
            <person name="Montsant A."/>
            <person name="Oudot-Le Secq M.P."/>
            <person name="Napoli C."/>
            <person name="Obornik M."/>
            <person name="Parker M.S."/>
            <person name="Petit J.L."/>
            <person name="Porcel B.M."/>
            <person name="Poulsen N."/>
            <person name="Robison M."/>
            <person name="Rychlewski L."/>
            <person name="Rynearson T.A."/>
            <person name="Schmutz J."/>
            <person name="Shapiro H."/>
            <person name="Siaut M."/>
            <person name="Stanley M."/>
            <person name="Sussman M.R."/>
            <person name="Taylor A.R."/>
            <person name="Vardi A."/>
            <person name="von Dassow P."/>
            <person name="Vyverman W."/>
            <person name="Willis A."/>
            <person name="Wyrwicz L.S."/>
            <person name="Rokhsar D.S."/>
            <person name="Weissenbach J."/>
            <person name="Armbrust E.V."/>
            <person name="Green B.R."/>
            <person name="Van de Peer Y."/>
            <person name="Grigoriev I.V."/>
        </authorList>
    </citation>
    <scope>NUCLEOTIDE SEQUENCE [LARGE SCALE GENOMIC DNA]</scope>
    <source>
        <strain evidence="3 4">CCMP1335</strain>
    </source>
</reference>
<dbReference type="PaxDb" id="35128-Thaps262414"/>
<dbReference type="RefSeq" id="XP_002290092.1">
    <property type="nucleotide sequence ID" value="XM_002290056.1"/>
</dbReference>
<dbReference type="AlphaFoldDB" id="B8C1Y0"/>
<keyword evidence="3" id="KW-0238">DNA-binding</keyword>
<dbReference type="HOGENOM" id="CLU_117621_2_2_1"/>
<feature type="non-terminal residue" evidence="3">
    <location>
        <position position="72"/>
    </location>
</feature>
<dbReference type="PROSITE" id="PS51857">
    <property type="entry name" value="CSD_2"/>
    <property type="match status" value="1"/>
</dbReference>
<dbReference type="PRINTS" id="PR00050">
    <property type="entry name" value="COLDSHOCK"/>
</dbReference>
<feature type="domain" description="CSD" evidence="2">
    <location>
        <begin position="1"/>
        <end position="59"/>
    </location>
</feature>
<dbReference type="OMA" id="CSHIPTA"/>
<dbReference type="PROSITE" id="PS00352">
    <property type="entry name" value="CSD_1"/>
    <property type="match status" value="1"/>
</dbReference>
<accession>B8C1Y0</accession>
<evidence type="ECO:0000313" key="3">
    <source>
        <dbReference type="EMBL" id="EED91844.1"/>
    </source>
</evidence>
<dbReference type="Pfam" id="PF00313">
    <property type="entry name" value="CSD"/>
    <property type="match status" value="1"/>
</dbReference>
<dbReference type="KEGG" id="tps:THAPSDRAFT_262414"/>
<dbReference type="PANTHER" id="PTHR46565">
    <property type="entry name" value="COLD SHOCK DOMAIN PROTEIN 2"/>
    <property type="match status" value="1"/>
</dbReference>
<dbReference type="SMART" id="SM00357">
    <property type="entry name" value="CSP"/>
    <property type="match status" value="1"/>
</dbReference>
<protein>
    <submittedName>
        <fullName evidence="3">Cold-shock DNA-binding domain-containing protein</fullName>
    </submittedName>
</protein>
<sequence>FDTAKGFGFIVPDDGTKDVFVHQTSIKVEGFRSLAENEAVEFRVETDTNGRLRALDVTGPDGSDVQGAPFNP</sequence>
<evidence type="ECO:0000256" key="1">
    <source>
        <dbReference type="SAM" id="MobiDB-lite"/>
    </source>
</evidence>
<evidence type="ECO:0000313" key="4">
    <source>
        <dbReference type="Proteomes" id="UP000001449"/>
    </source>
</evidence>
<name>B8C1Y0_THAPS</name>
<dbReference type="GeneID" id="7451732"/>
<dbReference type="Gene3D" id="2.40.50.140">
    <property type="entry name" value="Nucleic acid-binding proteins"/>
    <property type="match status" value="1"/>
</dbReference>
<proteinExistence type="predicted"/>
<dbReference type="GO" id="GO:0003677">
    <property type="term" value="F:DNA binding"/>
    <property type="evidence" value="ECO:0007669"/>
    <property type="project" value="UniProtKB-KW"/>
</dbReference>
<dbReference type="InterPro" id="IPR011129">
    <property type="entry name" value="CSD"/>
</dbReference>
<feature type="region of interest" description="Disordered" evidence="1">
    <location>
        <begin position="53"/>
        <end position="72"/>
    </location>
</feature>
<dbReference type="Proteomes" id="UP000001449">
    <property type="component" value="Chromosome 5"/>
</dbReference>
<dbReference type="eggNOG" id="KOG3070">
    <property type="taxonomic scope" value="Eukaryota"/>
</dbReference>
<organism evidence="3 4">
    <name type="scientific">Thalassiosira pseudonana</name>
    <name type="common">Marine diatom</name>
    <name type="synonym">Cyclotella nana</name>
    <dbReference type="NCBI Taxonomy" id="35128"/>
    <lineage>
        <taxon>Eukaryota</taxon>
        <taxon>Sar</taxon>
        <taxon>Stramenopiles</taxon>
        <taxon>Ochrophyta</taxon>
        <taxon>Bacillariophyta</taxon>
        <taxon>Coscinodiscophyceae</taxon>
        <taxon>Thalassiosirophycidae</taxon>
        <taxon>Thalassiosirales</taxon>
        <taxon>Thalassiosiraceae</taxon>
        <taxon>Thalassiosira</taxon>
    </lineage>
</organism>
<dbReference type="STRING" id="35128.B8C1Y0"/>
<reference evidence="3 4" key="1">
    <citation type="journal article" date="2004" name="Science">
        <title>The genome of the diatom Thalassiosira pseudonana: ecology, evolution, and metabolism.</title>
        <authorList>
            <person name="Armbrust E.V."/>
            <person name="Berges J.A."/>
            <person name="Bowler C."/>
            <person name="Green B.R."/>
            <person name="Martinez D."/>
            <person name="Putnam N.H."/>
            <person name="Zhou S."/>
            <person name="Allen A.E."/>
            <person name="Apt K.E."/>
            <person name="Bechner M."/>
            <person name="Brzezinski M.A."/>
            <person name="Chaal B.K."/>
            <person name="Chiovitti A."/>
            <person name="Davis A.K."/>
            <person name="Demarest M.S."/>
            <person name="Detter J.C."/>
            <person name="Glavina T."/>
            <person name="Goodstein D."/>
            <person name="Hadi M.Z."/>
            <person name="Hellsten U."/>
            <person name="Hildebrand M."/>
            <person name="Jenkins B.D."/>
            <person name="Jurka J."/>
            <person name="Kapitonov V.V."/>
            <person name="Kroger N."/>
            <person name="Lau W.W."/>
            <person name="Lane T.W."/>
            <person name="Larimer F.W."/>
            <person name="Lippmeier J.C."/>
            <person name="Lucas S."/>
            <person name="Medina M."/>
            <person name="Montsant A."/>
            <person name="Obornik M."/>
            <person name="Parker M.S."/>
            <person name="Palenik B."/>
            <person name="Pazour G.J."/>
            <person name="Richardson P.M."/>
            <person name="Rynearson T.A."/>
            <person name="Saito M.A."/>
            <person name="Schwartz D.C."/>
            <person name="Thamatrakoln K."/>
            <person name="Valentin K."/>
            <person name="Vardi A."/>
            <person name="Wilkerson F.P."/>
            <person name="Rokhsar D.S."/>
        </authorList>
    </citation>
    <scope>NUCLEOTIDE SEQUENCE [LARGE SCALE GENOMIC DNA]</scope>
    <source>
        <strain evidence="3 4">CCMP1335</strain>
    </source>
</reference>